<sequence>MPLSTLEWEPLEGMPPYTRLSSAVVKEFYDMCDMPEAVEGHNLYRLPLHKWPVEAVDLLQDQVRVLGETGQSRLLEADAEASGTVVMPSTVPGAGLGVLATHELAVDQHILPFFGQLVYHDLQVPARSSRVRSYEHIYGADVLRPSLTTTARNWMLTGLQLRTSSSMWQSVASSTQVAMVPTAVVHQLGRNAERYGRPVWIVPSEICAGGRVNDPRPHLTANVKYVQRFDPVFFRDQLVMERCGFLQVKRTIHPEEELVAKYGRRYPLQEGLAYSIQLHKSVIKGRFSQ</sequence>
<dbReference type="Proteomes" id="UP000798662">
    <property type="component" value="Chromosome 3"/>
</dbReference>
<protein>
    <submittedName>
        <fullName evidence="1">Uncharacterized protein</fullName>
    </submittedName>
</protein>
<name>A0ACC3CEC4_PYRYE</name>
<gene>
    <name evidence="1" type="ORF">I4F81_011018</name>
</gene>
<dbReference type="EMBL" id="CM020620">
    <property type="protein sequence ID" value="KAK1868532.1"/>
    <property type="molecule type" value="Genomic_DNA"/>
</dbReference>
<reference evidence="1" key="1">
    <citation type="submission" date="2019-11" db="EMBL/GenBank/DDBJ databases">
        <title>Nori genome reveals adaptations in red seaweeds to the harsh intertidal environment.</title>
        <authorList>
            <person name="Wang D."/>
            <person name="Mao Y."/>
        </authorList>
    </citation>
    <scope>NUCLEOTIDE SEQUENCE</scope>
    <source>
        <tissue evidence="1">Gametophyte</tissue>
    </source>
</reference>
<evidence type="ECO:0000313" key="2">
    <source>
        <dbReference type="Proteomes" id="UP000798662"/>
    </source>
</evidence>
<proteinExistence type="predicted"/>
<evidence type="ECO:0000313" key="1">
    <source>
        <dbReference type="EMBL" id="KAK1868532.1"/>
    </source>
</evidence>
<keyword evidence="2" id="KW-1185">Reference proteome</keyword>
<comment type="caution">
    <text evidence="1">The sequence shown here is derived from an EMBL/GenBank/DDBJ whole genome shotgun (WGS) entry which is preliminary data.</text>
</comment>
<accession>A0ACC3CEC4</accession>
<organism evidence="1 2">
    <name type="scientific">Pyropia yezoensis</name>
    <name type="common">Susabi-nori</name>
    <name type="synonym">Porphyra yezoensis</name>
    <dbReference type="NCBI Taxonomy" id="2788"/>
    <lineage>
        <taxon>Eukaryota</taxon>
        <taxon>Rhodophyta</taxon>
        <taxon>Bangiophyceae</taxon>
        <taxon>Bangiales</taxon>
        <taxon>Bangiaceae</taxon>
        <taxon>Pyropia</taxon>
    </lineage>
</organism>